<evidence type="ECO:0000313" key="2">
    <source>
        <dbReference type="EMBL" id="GGR18541.1"/>
    </source>
</evidence>
<gene>
    <name evidence="3" type="ORF">CP977_02555</name>
    <name evidence="2" type="ORF">GCM10010497_20720</name>
</gene>
<accession>A0AAV4KID6</accession>
<dbReference type="EMBL" id="CP023693">
    <property type="protein sequence ID" value="QEV31189.1"/>
    <property type="molecule type" value="Genomic_DNA"/>
</dbReference>
<dbReference type="RefSeq" id="WP_109186312.1">
    <property type="nucleotide sequence ID" value="NZ_BMSJ01000003.1"/>
</dbReference>
<keyword evidence="4" id="KW-1185">Reference proteome</keyword>
<dbReference type="AlphaFoldDB" id="A0AAV4KID6"/>
<dbReference type="GeneID" id="95452649"/>
<evidence type="ECO:0000256" key="1">
    <source>
        <dbReference type="SAM" id="Phobius"/>
    </source>
</evidence>
<dbReference type="EMBL" id="BMSJ01000003">
    <property type="protein sequence ID" value="GGR18541.1"/>
    <property type="molecule type" value="Genomic_DNA"/>
</dbReference>
<feature type="transmembrane region" description="Helical" evidence="1">
    <location>
        <begin position="6"/>
        <end position="26"/>
    </location>
</feature>
<reference evidence="3 4" key="2">
    <citation type="submission" date="2017-09" db="EMBL/GenBank/DDBJ databases">
        <authorList>
            <person name="Lee N."/>
            <person name="Cho B.-K."/>
        </authorList>
    </citation>
    <scope>NUCLEOTIDE SEQUENCE [LARGE SCALE GENOMIC DNA]</scope>
    <source>
        <strain evidence="3 4">ATCC 19740</strain>
    </source>
</reference>
<reference evidence="2" key="3">
    <citation type="submission" date="2023-08" db="EMBL/GenBank/DDBJ databases">
        <authorList>
            <person name="Sun Q."/>
            <person name="Ohkuma M."/>
        </authorList>
    </citation>
    <scope>NUCLEOTIDE SEQUENCE</scope>
    <source>
        <strain evidence="2">JCM 4205</strain>
    </source>
</reference>
<dbReference type="Proteomes" id="UP000642014">
    <property type="component" value="Unassembled WGS sequence"/>
</dbReference>
<sequence length="90" mass="9957">MDIPLTFRWVFAALVVLQLVALVPVLRRLRDPAPERRTEARLRLLDAAGSVTFLAGFALDHPALVLSGLVCVGAVYAAKGVLWYRARERT</sequence>
<keyword evidence="1" id="KW-0812">Transmembrane</keyword>
<evidence type="ECO:0000313" key="5">
    <source>
        <dbReference type="Proteomes" id="UP000642014"/>
    </source>
</evidence>
<keyword evidence="1" id="KW-1133">Transmembrane helix</keyword>
<organism evidence="2 5">
    <name type="scientific">Streptomyces cinereoruber</name>
    <dbReference type="NCBI Taxonomy" id="67260"/>
    <lineage>
        <taxon>Bacteria</taxon>
        <taxon>Bacillati</taxon>
        <taxon>Actinomycetota</taxon>
        <taxon>Actinomycetes</taxon>
        <taxon>Kitasatosporales</taxon>
        <taxon>Streptomycetaceae</taxon>
        <taxon>Streptomyces</taxon>
    </lineage>
</organism>
<evidence type="ECO:0000313" key="4">
    <source>
        <dbReference type="Proteomes" id="UP000326029"/>
    </source>
</evidence>
<proteinExistence type="predicted"/>
<evidence type="ECO:0008006" key="6">
    <source>
        <dbReference type="Google" id="ProtNLM"/>
    </source>
</evidence>
<evidence type="ECO:0000313" key="3">
    <source>
        <dbReference type="EMBL" id="QEV31189.1"/>
    </source>
</evidence>
<feature type="transmembrane region" description="Helical" evidence="1">
    <location>
        <begin position="65"/>
        <end position="84"/>
    </location>
</feature>
<dbReference type="Proteomes" id="UP000326029">
    <property type="component" value="Chromosome"/>
</dbReference>
<protein>
    <recommendedName>
        <fullName evidence="6">DUF2568 domain-containing protein</fullName>
    </recommendedName>
</protein>
<keyword evidence="1" id="KW-0472">Membrane</keyword>
<name>A0AAV4KID6_9ACTN</name>
<reference evidence="2 5" key="1">
    <citation type="journal article" date="2014" name="Int. J. Syst. Evol. Microbiol.">
        <title>Complete genome sequence of Corynebacterium casei LMG S-19264T (=DSM 44701T), isolated from a smear-ripened cheese.</title>
        <authorList>
            <consortium name="US DOE Joint Genome Institute (JGI-PGF)"/>
            <person name="Walter F."/>
            <person name="Albersmeier A."/>
            <person name="Kalinowski J."/>
            <person name="Ruckert C."/>
        </authorList>
    </citation>
    <scope>NUCLEOTIDE SEQUENCE [LARGE SCALE GENOMIC DNA]</scope>
    <source>
        <strain evidence="2 5">JCM 4205</strain>
    </source>
</reference>